<sequence>QRGQETYYKKDENKVTPMAKASQTPCFENNNEKNLENLKKFFETLKNSVMILSDSSNKQNKFLGPELAPIIFSHDNPYVNHWTNTTTQQMDQLTTILQLPLSDLGAELNTVSDPTSHNNNQDHFFFSKEMFFDFDLPYPKHNFYLKTLPISDKIPIWKSSQISQSNLN</sequence>
<dbReference type="EMBL" id="CAJVQB010023318">
    <property type="protein sequence ID" value="CAG8801564.1"/>
    <property type="molecule type" value="Genomic_DNA"/>
</dbReference>
<name>A0ABN7VVG9_GIGMA</name>
<evidence type="ECO:0000313" key="2">
    <source>
        <dbReference type="Proteomes" id="UP000789901"/>
    </source>
</evidence>
<evidence type="ECO:0000313" key="1">
    <source>
        <dbReference type="EMBL" id="CAG8801564.1"/>
    </source>
</evidence>
<accession>A0ABN7VVG9</accession>
<protein>
    <submittedName>
        <fullName evidence="1">22132_t:CDS:1</fullName>
    </submittedName>
</protein>
<dbReference type="Proteomes" id="UP000789901">
    <property type="component" value="Unassembled WGS sequence"/>
</dbReference>
<organism evidence="1 2">
    <name type="scientific">Gigaspora margarita</name>
    <dbReference type="NCBI Taxonomy" id="4874"/>
    <lineage>
        <taxon>Eukaryota</taxon>
        <taxon>Fungi</taxon>
        <taxon>Fungi incertae sedis</taxon>
        <taxon>Mucoromycota</taxon>
        <taxon>Glomeromycotina</taxon>
        <taxon>Glomeromycetes</taxon>
        <taxon>Diversisporales</taxon>
        <taxon>Gigasporaceae</taxon>
        <taxon>Gigaspora</taxon>
    </lineage>
</organism>
<feature type="non-terminal residue" evidence="1">
    <location>
        <position position="1"/>
    </location>
</feature>
<gene>
    <name evidence="1" type="ORF">GMARGA_LOCUS23221</name>
</gene>
<proteinExistence type="predicted"/>
<comment type="caution">
    <text evidence="1">The sequence shown here is derived from an EMBL/GenBank/DDBJ whole genome shotgun (WGS) entry which is preliminary data.</text>
</comment>
<reference evidence="1 2" key="1">
    <citation type="submission" date="2021-06" db="EMBL/GenBank/DDBJ databases">
        <authorList>
            <person name="Kallberg Y."/>
            <person name="Tangrot J."/>
            <person name="Rosling A."/>
        </authorList>
    </citation>
    <scope>NUCLEOTIDE SEQUENCE [LARGE SCALE GENOMIC DNA]</scope>
    <source>
        <strain evidence="1 2">120-4 pot B 10/14</strain>
    </source>
</reference>
<keyword evidence="2" id="KW-1185">Reference proteome</keyword>